<name>A0A6J4J2I8_9PROT</name>
<dbReference type="InterPro" id="IPR050740">
    <property type="entry name" value="Aldehyde_DH_Superfamily"/>
</dbReference>
<dbReference type="InterPro" id="IPR016161">
    <property type="entry name" value="Ald_DH/histidinol_DH"/>
</dbReference>
<dbReference type="EC" id="1.2.1.26" evidence="4"/>
<dbReference type="PANTHER" id="PTHR43353">
    <property type="entry name" value="SUCCINATE-SEMIALDEHYDE DEHYDROGENASE, MITOCHONDRIAL"/>
    <property type="match status" value="1"/>
</dbReference>
<dbReference type="InterPro" id="IPR015590">
    <property type="entry name" value="Aldehyde_DH_dom"/>
</dbReference>
<evidence type="ECO:0000256" key="2">
    <source>
        <dbReference type="ARBA" id="ARBA00023002"/>
    </source>
</evidence>
<dbReference type="GO" id="GO:0004777">
    <property type="term" value="F:succinate-semialdehyde dehydrogenase (NAD+) activity"/>
    <property type="evidence" value="ECO:0007669"/>
    <property type="project" value="TreeGrafter"/>
</dbReference>
<comment type="similarity">
    <text evidence="1">Belongs to the aldehyde dehydrogenase family.</text>
</comment>
<dbReference type="InterPro" id="IPR016162">
    <property type="entry name" value="Ald_DH_N"/>
</dbReference>
<evidence type="ECO:0000313" key="4">
    <source>
        <dbReference type="EMBL" id="CAA9267651.1"/>
    </source>
</evidence>
<keyword evidence="2 4" id="KW-0560">Oxidoreductase</keyword>
<protein>
    <submittedName>
        <fullName evidence="4">2,5-dioxovalerate dehydrogenase</fullName>
        <ecNumber evidence="4">1.2.1.26</ecNumber>
    </submittedName>
</protein>
<dbReference type="GO" id="GO:0047533">
    <property type="term" value="F:2,5-dioxovalerate dehydrogenase (NADP+) activity"/>
    <property type="evidence" value="ECO:0007669"/>
    <property type="project" value="UniProtKB-EC"/>
</dbReference>
<dbReference type="Gene3D" id="3.40.605.10">
    <property type="entry name" value="Aldehyde Dehydrogenase, Chain A, domain 1"/>
    <property type="match status" value="1"/>
</dbReference>
<dbReference type="InterPro" id="IPR016163">
    <property type="entry name" value="Ald_DH_C"/>
</dbReference>
<dbReference type="SUPFAM" id="SSF53720">
    <property type="entry name" value="ALDH-like"/>
    <property type="match status" value="1"/>
</dbReference>
<accession>A0A6J4J2I8</accession>
<dbReference type="Gene3D" id="3.40.309.10">
    <property type="entry name" value="Aldehyde Dehydrogenase, Chain A, domain 2"/>
    <property type="match status" value="1"/>
</dbReference>
<organism evidence="4">
    <name type="scientific">uncultured Acetobacteraceae bacterium</name>
    <dbReference type="NCBI Taxonomy" id="169975"/>
    <lineage>
        <taxon>Bacteria</taxon>
        <taxon>Pseudomonadati</taxon>
        <taxon>Pseudomonadota</taxon>
        <taxon>Alphaproteobacteria</taxon>
        <taxon>Acetobacterales</taxon>
        <taxon>Acetobacteraceae</taxon>
        <taxon>environmental samples</taxon>
    </lineage>
</organism>
<sequence length="492" mass="53116">QDAQPRRPKTEDAIAMYPNVQLHVGGEWRDARSGKTIPVINPATEEVIGQVAHAEQADLDEALEAAERGFAAWRKVSAYDRSKVMRKAADLLRSRADAIARLMTQEQGKPVVEARMETMAAADLIEWFAEEGRRAYGRVIPARAEGVYQLAIREPVGPVAAFTPWNFPINQVVRKLSAAVATGCSIIVKAPEETPASPAELIRAFLDAGVPGDVIGLVYGVPAEISSYLIAHPTIRKVTFTGSTPVGKQLAALAGQHMKRSTMELGGHAPAIVFDDADLDLAAKTLAGAKFRNAGQVCVSPTRFLVQEKLYEPFVEKFVAAAKQVKVGNGMEEGTQMGPLVHDRRIPWVEGLMADARQRGAEVHTGGERIGNKGYFYEPTVLTGVDREARMMNEEPFAPLAMIAPFRDFDEVVEEANRLPYGLAAYAFTRSAKTANAVAAKVESGMMTINHLGLALPEVPFGGVKDSGYGSEGGSEAIEAYLNTKFVSQAGL</sequence>
<dbReference type="FunFam" id="3.40.605.10:FF:000033">
    <property type="entry name" value="NAD-dependent succinate-semialdehyde dehydrogenase"/>
    <property type="match status" value="1"/>
</dbReference>
<feature type="domain" description="Aldehyde dehydrogenase" evidence="3">
    <location>
        <begin position="28"/>
        <end position="487"/>
    </location>
</feature>
<dbReference type="GO" id="GO:0009450">
    <property type="term" value="P:gamma-aminobutyric acid catabolic process"/>
    <property type="evidence" value="ECO:0007669"/>
    <property type="project" value="TreeGrafter"/>
</dbReference>
<dbReference type="Pfam" id="PF00171">
    <property type="entry name" value="Aldedh"/>
    <property type="match status" value="1"/>
</dbReference>
<proteinExistence type="inferred from homology"/>
<evidence type="ECO:0000259" key="3">
    <source>
        <dbReference type="Pfam" id="PF00171"/>
    </source>
</evidence>
<dbReference type="FunFam" id="3.40.309.10:FF:000009">
    <property type="entry name" value="Aldehyde dehydrogenase A"/>
    <property type="match status" value="1"/>
</dbReference>
<dbReference type="PANTHER" id="PTHR43353:SF5">
    <property type="entry name" value="SUCCINATE-SEMIALDEHYDE DEHYDROGENASE, MITOCHONDRIAL"/>
    <property type="match status" value="1"/>
</dbReference>
<gene>
    <name evidence="4" type="ORF">AVDCRST_MAG04-2926</name>
</gene>
<dbReference type="CDD" id="cd07103">
    <property type="entry name" value="ALDH_F5_SSADH_GabD"/>
    <property type="match status" value="1"/>
</dbReference>
<dbReference type="EMBL" id="CADCTL010000208">
    <property type="protein sequence ID" value="CAA9267651.1"/>
    <property type="molecule type" value="Genomic_DNA"/>
</dbReference>
<reference evidence="4" key="1">
    <citation type="submission" date="2020-02" db="EMBL/GenBank/DDBJ databases">
        <authorList>
            <person name="Meier V. D."/>
        </authorList>
    </citation>
    <scope>NUCLEOTIDE SEQUENCE</scope>
    <source>
        <strain evidence="4">AVDCRST_MAG04</strain>
    </source>
</reference>
<dbReference type="AlphaFoldDB" id="A0A6J4J2I8"/>
<evidence type="ECO:0000256" key="1">
    <source>
        <dbReference type="ARBA" id="ARBA00009986"/>
    </source>
</evidence>
<feature type="non-terminal residue" evidence="4">
    <location>
        <position position="1"/>
    </location>
</feature>